<accession>A0A0G4MJS7</accession>
<dbReference type="AlphaFoldDB" id="A0A0G4MJS7"/>
<gene>
    <name evidence="2" type="ORF">BN1708_019523</name>
</gene>
<feature type="compositionally biased region" description="Basic residues" evidence="1">
    <location>
        <begin position="86"/>
        <end position="95"/>
    </location>
</feature>
<evidence type="ECO:0000313" key="2">
    <source>
        <dbReference type="EMBL" id="CRK34516.1"/>
    </source>
</evidence>
<organism evidence="2 3">
    <name type="scientific">Verticillium longisporum</name>
    <name type="common">Verticillium dahliae var. longisporum</name>
    <dbReference type="NCBI Taxonomy" id="100787"/>
    <lineage>
        <taxon>Eukaryota</taxon>
        <taxon>Fungi</taxon>
        <taxon>Dikarya</taxon>
        <taxon>Ascomycota</taxon>
        <taxon>Pezizomycotina</taxon>
        <taxon>Sordariomycetes</taxon>
        <taxon>Hypocreomycetidae</taxon>
        <taxon>Glomerellales</taxon>
        <taxon>Plectosphaerellaceae</taxon>
        <taxon>Verticillium</taxon>
    </lineage>
</organism>
<evidence type="ECO:0000256" key="1">
    <source>
        <dbReference type="SAM" id="MobiDB-lite"/>
    </source>
</evidence>
<evidence type="ECO:0000313" key="3">
    <source>
        <dbReference type="Proteomes" id="UP000044602"/>
    </source>
</evidence>
<name>A0A0G4MJS7_VERLO</name>
<feature type="non-terminal residue" evidence="2">
    <location>
        <position position="1"/>
    </location>
</feature>
<reference evidence="2 3" key="1">
    <citation type="submission" date="2015-05" db="EMBL/GenBank/DDBJ databases">
        <authorList>
            <person name="Wang D.B."/>
            <person name="Wang M."/>
        </authorList>
    </citation>
    <scope>NUCLEOTIDE SEQUENCE [LARGE SCALE GENOMIC DNA]</scope>
    <source>
        <strain evidence="2">VL1</strain>
    </source>
</reference>
<dbReference type="Proteomes" id="UP000044602">
    <property type="component" value="Unassembled WGS sequence"/>
</dbReference>
<feature type="compositionally biased region" description="Low complexity" evidence="1">
    <location>
        <begin position="62"/>
        <end position="75"/>
    </location>
</feature>
<protein>
    <submittedName>
        <fullName evidence="2">Uncharacterized protein</fullName>
    </submittedName>
</protein>
<feature type="compositionally biased region" description="Basic residues" evidence="1">
    <location>
        <begin position="43"/>
        <end position="61"/>
    </location>
</feature>
<keyword evidence="3" id="KW-1185">Reference proteome</keyword>
<sequence length="95" mass="11137">HDWHVRLHRHDCHLLRPRHFHQDIRLLAHLGLLARPLGEVPRPARHHHGRRHHQRPQRPRHPAAASAADLVAAVAAEEEAPSDRHAVRRWRRHGV</sequence>
<proteinExistence type="predicted"/>
<feature type="region of interest" description="Disordered" evidence="1">
    <location>
        <begin position="38"/>
        <end position="95"/>
    </location>
</feature>
<dbReference type="EMBL" id="CVQH01023041">
    <property type="protein sequence ID" value="CRK34516.1"/>
    <property type="molecule type" value="Genomic_DNA"/>
</dbReference>